<comment type="subcellular location">
    <subcellularLocation>
        <location evidence="2">Early endosome</location>
    </subcellularLocation>
    <subcellularLocation>
        <location evidence="1">Golgi apparatus</location>
        <location evidence="1">trans-Golgi network membrane</location>
        <topology evidence="1">Peripheral membrane protein</topology>
    </subcellularLocation>
</comment>
<evidence type="ECO:0000256" key="5">
    <source>
        <dbReference type="ARBA" id="ARBA00022843"/>
    </source>
</evidence>
<dbReference type="GO" id="GO:0035091">
    <property type="term" value="F:phosphatidylinositol binding"/>
    <property type="evidence" value="ECO:0007669"/>
    <property type="project" value="InterPro"/>
</dbReference>
<dbReference type="SUPFAM" id="SSF48464">
    <property type="entry name" value="ENTH/VHS domain"/>
    <property type="match status" value="1"/>
</dbReference>
<dbReference type="Pfam" id="PF18308">
    <property type="entry name" value="GGA_N-GAT"/>
    <property type="match status" value="1"/>
</dbReference>
<dbReference type="Pfam" id="PF00790">
    <property type="entry name" value="VHS"/>
    <property type="match status" value="1"/>
</dbReference>
<dbReference type="PROSITE" id="PS50179">
    <property type="entry name" value="VHS"/>
    <property type="match status" value="1"/>
</dbReference>
<comment type="similarity">
    <text evidence="3">Belongs to the GGA protein family.</text>
</comment>
<dbReference type="PROSITE" id="PS50909">
    <property type="entry name" value="GAT"/>
    <property type="match status" value="1"/>
</dbReference>
<reference evidence="10 11" key="1">
    <citation type="submission" date="2013-11" db="EMBL/GenBank/DDBJ databases">
        <title>Draft genome of the bovine lungworm Dictyocaulus viviparus.</title>
        <authorList>
            <person name="Mitreva M."/>
        </authorList>
    </citation>
    <scope>NUCLEOTIDE SEQUENCE [LARGE SCALE GENOMIC DNA]</scope>
    <source>
        <strain evidence="10 11">HannoverDv2000</strain>
    </source>
</reference>
<proteinExistence type="inferred from homology"/>
<evidence type="ECO:0000313" key="11">
    <source>
        <dbReference type="Proteomes" id="UP000053766"/>
    </source>
</evidence>
<dbReference type="InterPro" id="IPR027422">
    <property type="entry name" value="GGA1-3"/>
</dbReference>
<dbReference type="AlphaFoldDB" id="A0A0D8XKP0"/>
<evidence type="ECO:0000256" key="2">
    <source>
        <dbReference type="ARBA" id="ARBA00004412"/>
    </source>
</evidence>
<keyword evidence="5" id="KW-0832">Ubl conjugation</keyword>
<dbReference type="OrthoDB" id="447025at2759"/>
<dbReference type="SUPFAM" id="SSF89009">
    <property type="entry name" value="GAT-like domain"/>
    <property type="match status" value="1"/>
</dbReference>
<dbReference type="PANTHER" id="PTHR45905">
    <property type="entry name" value="GOLGI-LOCALIZED, GAMMA-ADAPTIN EAR CONTAINING, ARF BINDING PROTEIN"/>
    <property type="match status" value="1"/>
</dbReference>
<dbReference type="SMART" id="SM00288">
    <property type="entry name" value="VHS"/>
    <property type="match status" value="1"/>
</dbReference>
<organism evidence="10 11">
    <name type="scientific">Dictyocaulus viviparus</name>
    <name type="common">Bovine lungworm</name>
    <dbReference type="NCBI Taxonomy" id="29172"/>
    <lineage>
        <taxon>Eukaryota</taxon>
        <taxon>Metazoa</taxon>
        <taxon>Ecdysozoa</taxon>
        <taxon>Nematoda</taxon>
        <taxon>Chromadorea</taxon>
        <taxon>Rhabditida</taxon>
        <taxon>Rhabditina</taxon>
        <taxon>Rhabditomorpha</taxon>
        <taxon>Strongyloidea</taxon>
        <taxon>Metastrongylidae</taxon>
        <taxon>Dictyocaulus</taxon>
    </lineage>
</organism>
<dbReference type="InterPro" id="IPR041198">
    <property type="entry name" value="GGA_N-GAT"/>
</dbReference>
<feature type="coiled-coil region" evidence="7">
    <location>
        <begin position="212"/>
        <end position="249"/>
    </location>
</feature>
<dbReference type="GO" id="GO:0031267">
    <property type="term" value="F:small GTPase binding"/>
    <property type="evidence" value="ECO:0007669"/>
    <property type="project" value="InterPro"/>
</dbReference>
<dbReference type="Gene3D" id="1.25.40.90">
    <property type="match status" value="1"/>
</dbReference>
<dbReference type="GO" id="GO:0006893">
    <property type="term" value="P:Golgi to plasma membrane transport"/>
    <property type="evidence" value="ECO:0007669"/>
    <property type="project" value="TreeGrafter"/>
</dbReference>
<gene>
    <name evidence="10" type="ORF">DICVIV_11104</name>
</gene>
<dbReference type="Pfam" id="PF03127">
    <property type="entry name" value="GAT"/>
    <property type="match status" value="1"/>
</dbReference>
<evidence type="ECO:0000259" key="9">
    <source>
        <dbReference type="PROSITE" id="PS50909"/>
    </source>
</evidence>
<dbReference type="Gene3D" id="1.20.5.170">
    <property type="match status" value="1"/>
</dbReference>
<keyword evidence="6" id="KW-0653">Protein transport</keyword>
<sequence>MVEYEVSNRPIEYWISRSTDPFTDENSRKQNVQKLCERVNCEAVDQLVRKCGEKVHNRVGKFRFLNQIVKLVTPKYLGARTSPEVKELSIKLLYSWQKSMRHVEKFKEVYDSLKEHKLIAADPVIPEDEILVVQCEEIFTIVVNDVQTLAVLRIQCLSIRRRDVGDQGYHRVAPPKLATFEDEEKARLLKELLNSSNPDDLQAANRLIQTLVKTEQQKLEEQHKRADDLQCVRQLCKRLEDALIEKTAENLGITPDIVYTDAKMKALAEELLAVRPQLFRFASDATENDEEALVEILTVNDQVNQLLQKYRNYSQSARLRQQR</sequence>
<dbReference type="Gene3D" id="1.20.58.160">
    <property type="match status" value="1"/>
</dbReference>
<dbReference type="InterPro" id="IPR008942">
    <property type="entry name" value="ENTH_VHS"/>
</dbReference>
<dbReference type="STRING" id="29172.A0A0D8XKP0"/>
<dbReference type="InterPro" id="IPR038425">
    <property type="entry name" value="GAT_sf"/>
</dbReference>
<dbReference type="Proteomes" id="UP000053766">
    <property type="component" value="Unassembled WGS sequence"/>
</dbReference>
<keyword evidence="4" id="KW-0813">Transport</keyword>
<dbReference type="InterPro" id="IPR004152">
    <property type="entry name" value="GAT_dom"/>
</dbReference>
<dbReference type="PANTHER" id="PTHR45905:SF1">
    <property type="entry name" value="GOLGI-LOCALIZED, GAMMA-ADAPTIN EAR CONTAINING, ARF BINDING PROTEIN"/>
    <property type="match status" value="1"/>
</dbReference>
<evidence type="ECO:0000256" key="3">
    <source>
        <dbReference type="ARBA" id="ARBA00008099"/>
    </source>
</evidence>
<accession>A0A0D8XKP0</accession>
<dbReference type="GO" id="GO:0034394">
    <property type="term" value="P:protein localization to cell surface"/>
    <property type="evidence" value="ECO:0007669"/>
    <property type="project" value="TreeGrafter"/>
</dbReference>
<dbReference type="GO" id="GO:0005802">
    <property type="term" value="C:trans-Golgi network"/>
    <property type="evidence" value="ECO:0007669"/>
    <property type="project" value="InterPro"/>
</dbReference>
<evidence type="ECO:0000256" key="1">
    <source>
        <dbReference type="ARBA" id="ARBA00004150"/>
    </source>
</evidence>
<dbReference type="EMBL" id="KN716612">
    <property type="protein sequence ID" value="KJH42906.1"/>
    <property type="molecule type" value="Genomic_DNA"/>
</dbReference>
<dbReference type="InterPro" id="IPR002014">
    <property type="entry name" value="VHS_dom"/>
</dbReference>
<dbReference type="GO" id="GO:0043130">
    <property type="term" value="F:ubiquitin binding"/>
    <property type="evidence" value="ECO:0007669"/>
    <property type="project" value="InterPro"/>
</dbReference>
<evidence type="ECO:0000259" key="8">
    <source>
        <dbReference type="PROSITE" id="PS50179"/>
    </source>
</evidence>
<dbReference type="GO" id="GO:0006886">
    <property type="term" value="P:intracellular protein transport"/>
    <property type="evidence" value="ECO:0007669"/>
    <property type="project" value="InterPro"/>
</dbReference>
<reference evidence="11" key="2">
    <citation type="journal article" date="2016" name="Sci. Rep.">
        <title>Dictyocaulus viviparus genome, variome and transcriptome elucidate lungworm biology and support future intervention.</title>
        <authorList>
            <person name="McNulty S.N."/>
            <person name="Strube C."/>
            <person name="Rosa B.A."/>
            <person name="Martin J.C."/>
            <person name="Tyagi R."/>
            <person name="Choi Y.J."/>
            <person name="Wang Q."/>
            <person name="Hallsworth Pepin K."/>
            <person name="Zhang X."/>
            <person name="Ozersky P."/>
            <person name="Wilson R.K."/>
            <person name="Sternberg P.W."/>
            <person name="Gasser R.B."/>
            <person name="Mitreva M."/>
        </authorList>
    </citation>
    <scope>NUCLEOTIDE SEQUENCE [LARGE SCALE GENOMIC DNA]</scope>
    <source>
        <strain evidence="11">HannoverDv2000</strain>
    </source>
</reference>
<dbReference type="GO" id="GO:0005769">
    <property type="term" value="C:early endosome"/>
    <property type="evidence" value="ECO:0007669"/>
    <property type="project" value="UniProtKB-SubCell"/>
</dbReference>
<feature type="domain" description="GAT" evidence="9">
    <location>
        <begin position="182"/>
        <end position="315"/>
    </location>
</feature>
<protein>
    <submittedName>
        <fullName evidence="10">VHS domain protein</fullName>
    </submittedName>
</protein>
<name>A0A0D8XKP0_DICVI</name>
<evidence type="ECO:0000256" key="4">
    <source>
        <dbReference type="ARBA" id="ARBA00022448"/>
    </source>
</evidence>
<evidence type="ECO:0000256" key="7">
    <source>
        <dbReference type="SAM" id="Coils"/>
    </source>
</evidence>
<evidence type="ECO:0000313" key="10">
    <source>
        <dbReference type="EMBL" id="KJH42906.1"/>
    </source>
</evidence>
<evidence type="ECO:0000256" key="6">
    <source>
        <dbReference type="ARBA" id="ARBA00022927"/>
    </source>
</evidence>
<feature type="non-terminal residue" evidence="10">
    <location>
        <position position="323"/>
    </location>
</feature>
<feature type="domain" description="VHS" evidence="8">
    <location>
        <begin position="44"/>
        <end position="121"/>
    </location>
</feature>
<keyword evidence="11" id="KW-1185">Reference proteome</keyword>
<keyword evidence="7" id="KW-0175">Coiled coil</keyword>